<dbReference type="SUPFAM" id="SSF55781">
    <property type="entry name" value="GAF domain-like"/>
    <property type="match status" value="1"/>
</dbReference>
<evidence type="ECO:0000259" key="2">
    <source>
        <dbReference type="SMART" id="SM00065"/>
    </source>
</evidence>
<evidence type="ECO:0000256" key="1">
    <source>
        <dbReference type="ARBA" id="ARBA00022801"/>
    </source>
</evidence>
<dbReference type="InterPro" id="IPR001932">
    <property type="entry name" value="PPM-type_phosphatase-like_dom"/>
</dbReference>
<dbReference type="PANTHER" id="PTHR43156:SF2">
    <property type="entry name" value="STAGE II SPORULATION PROTEIN E"/>
    <property type="match status" value="1"/>
</dbReference>
<dbReference type="Proteomes" id="UP001163878">
    <property type="component" value="Chromosome"/>
</dbReference>
<accession>A0ABY6I3C2</accession>
<keyword evidence="5" id="KW-1185">Reference proteome</keyword>
<dbReference type="Gene3D" id="3.30.450.40">
    <property type="match status" value="1"/>
</dbReference>
<dbReference type="InterPro" id="IPR003018">
    <property type="entry name" value="GAF"/>
</dbReference>
<dbReference type="InterPro" id="IPR029016">
    <property type="entry name" value="GAF-like_dom_sf"/>
</dbReference>
<proteinExistence type="predicted"/>
<feature type="domain" description="PPM-type phosphatase" evidence="3">
    <location>
        <begin position="213"/>
        <end position="422"/>
    </location>
</feature>
<dbReference type="SMART" id="SM00331">
    <property type="entry name" value="PP2C_SIG"/>
    <property type="match status" value="1"/>
</dbReference>
<dbReference type="Pfam" id="PF13581">
    <property type="entry name" value="HATPase_c_2"/>
    <property type="match status" value="1"/>
</dbReference>
<dbReference type="Gene3D" id="3.60.40.10">
    <property type="entry name" value="PPM-type phosphatase domain"/>
    <property type="match status" value="1"/>
</dbReference>
<dbReference type="Pfam" id="PF01590">
    <property type="entry name" value="GAF"/>
    <property type="match status" value="1"/>
</dbReference>
<evidence type="ECO:0000313" key="5">
    <source>
        <dbReference type="Proteomes" id="UP001163878"/>
    </source>
</evidence>
<protein>
    <submittedName>
        <fullName evidence="4">SpoIIE family protein phosphatase</fullName>
    </submittedName>
</protein>
<reference evidence="4" key="1">
    <citation type="submission" date="2022-10" db="EMBL/GenBank/DDBJ databases">
        <title>Cytochrome P450 Catalyzes Benzene Ring Formation in the Biosynthesis of Trialkyl-Substituted Aromatic Polyketides.</title>
        <authorList>
            <person name="Zhao E."/>
            <person name="Ge H."/>
        </authorList>
    </citation>
    <scope>NUCLEOTIDE SEQUENCE</scope>
    <source>
        <strain evidence="4">NA0869</strain>
    </source>
</reference>
<dbReference type="RefSeq" id="WP_264241723.1">
    <property type="nucleotide sequence ID" value="NZ_CP107567.1"/>
</dbReference>
<dbReference type="EMBL" id="CP107567">
    <property type="protein sequence ID" value="UYQ60517.1"/>
    <property type="molecule type" value="Genomic_DNA"/>
</dbReference>
<dbReference type="InterPro" id="IPR052016">
    <property type="entry name" value="Bact_Sigma-Reg"/>
</dbReference>
<evidence type="ECO:0000313" key="4">
    <source>
        <dbReference type="EMBL" id="UYQ60517.1"/>
    </source>
</evidence>
<dbReference type="SUPFAM" id="SSF81606">
    <property type="entry name" value="PP2C-like"/>
    <property type="match status" value="1"/>
</dbReference>
<dbReference type="Pfam" id="PF07228">
    <property type="entry name" value="SpoIIE"/>
    <property type="match status" value="1"/>
</dbReference>
<organism evidence="4 5">
    <name type="scientific">Streptomyces peucetius</name>
    <dbReference type="NCBI Taxonomy" id="1950"/>
    <lineage>
        <taxon>Bacteria</taxon>
        <taxon>Bacillati</taxon>
        <taxon>Actinomycetota</taxon>
        <taxon>Actinomycetes</taxon>
        <taxon>Kitasatosporales</taxon>
        <taxon>Streptomycetaceae</taxon>
        <taxon>Streptomyces</taxon>
    </lineage>
</organism>
<dbReference type="Gene3D" id="3.30.565.10">
    <property type="entry name" value="Histidine kinase-like ATPase, C-terminal domain"/>
    <property type="match status" value="1"/>
</dbReference>
<name>A0ABY6I3C2_STRPE</name>
<gene>
    <name evidence="4" type="ORF">OGH68_02845</name>
</gene>
<dbReference type="InterPro" id="IPR036890">
    <property type="entry name" value="HATPase_C_sf"/>
</dbReference>
<dbReference type="SUPFAM" id="SSF55874">
    <property type="entry name" value="ATPase domain of HSP90 chaperone/DNA topoisomerase II/histidine kinase"/>
    <property type="match status" value="1"/>
</dbReference>
<sequence>MRSRLEWLSLAGTEIGTTLDLEGTAQELADFVVPRLADGAAIDLLESALRGEHVEAGRDGERPVMRAIAVSAVPRLMQLEPDPVGELTSVNKDTIAVRALMRRQPLLMSRLTRDDFARVAPTASAAEKMRAAGVHSYMVVPLIARGVLLGVADFVRAGSRPPFSRTDFVLAQQLASRAAVFVDNARLYKREREQVVSLQRNLLPRSTPRTLGLDVHADYAPTADASGVGGDWYDVMALPGGRTALVVGDVMGHGLAAAAAMGRLRAIARTLFALDTVPERVLARLDLAARDLEDDQVATCLCAVYDPATAECTLATAGHPPPLLVDTAGNAEYVDVPVGAPLGAGVIPYDPAKITVPAGNRLMLYTDGLIKIRAEDVDVQLARLRKAAGAAGAAELESCELLTGGWGPGKRFDEAVMLVATAYGPRQGEDLAVWTLPPDATAASAARRLVVEQLAGWDLDGLADTTELVVSELVGNALRYGGGPGQLRMLRHERLVVEVSDTGPDLPLIQHATLNDEGGRGLQLINMLCRRWGSCRTPHGKVVWAEQDIVPTTA</sequence>
<dbReference type="SMART" id="SM00065">
    <property type="entry name" value="GAF"/>
    <property type="match status" value="1"/>
</dbReference>
<keyword evidence="1" id="KW-0378">Hydrolase</keyword>
<evidence type="ECO:0000259" key="3">
    <source>
        <dbReference type="SMART" id="SM00331"/>
    </source>
</evidence>
<dbReference type="InterPro" id="IPR036457">
    <property type="entry name" value="PPM-type-like_dom_sf"/>
</dbReference>
<dbReference type="CDD" id="cd16936">
    <property type="entry name" value="HATPase_RsbW-like"/>
    <property type="match status" value="1"/>
</dbReference>
<feature type="domain" description="GAF" evidence="2">
    <location>
        <begin position="20"/>
        <end position="192"/>
    </location>
</feature>
<dbReference type="InterPro" id="IPR003594">
    <property type="entry name" value="HATPase_dom"/>
</dbReference>
<dbReference type="PANTHER" id="PTHR43156">
    <property type="entry name" value="STAGE II SPORULATION PROTEIN E-RELATED"/>
    <property type="match status" value="1"/>
</dbReference>